<dbReference type="EMBL" id="JBHSEC010000007">
    <property type="protein sequence ID" value="MFC4410056.1"/>
    <property type="molecule type" value="Genomic_DNA"/>
</dbReference>
<protein>
    <submittedName>
        <fullName evidence="2">Uncharacterized protein</fullName>
    </submittedName>
</protein>
<keyword evidence="1" id="KW-0812">Transmembrane</keyword>
<comment type="caution">
    <text evidence="2">The sequence shown here is derived from an EMBL/GenBank/DDBJ whole genome shotgun (WGS) entry which is preliminary data.</text>
</comment>
<keyword evidence="1" id="KW-0472">Membrane</keyword>
<keyword evidence="1" id="KW-1133">Transmembrane helix</keyword>
<gene>
    <name evidence="2" type="ORF">ACFOZY_06345</name>
</gene>
<proteinExistence type="predicted"/>
<reference evidence="3" key="1">
    <citation type="journal article" date="2019" name="Int. J. Syst. Evol. Microbiol.">
        <title>The Global Catalogue of Microorganisms (GCM) 10K type strain sequencing project: providing services to taxonomists for standard genome sequencing and annotation.</title>
        <authorList>
            <consortium name="The Broad Institute Genomics Platform"/>
            <consortium name="The Broad Institute Genome Sequencing Center for Infectious Disease"/>
            <person name="Wu L."/>
            <person name="Ma J."/>
        </authorList>
    </citation>
    <scope>NUCLEOTIDE SEQUENCE [LARGE SCALE GENOMIC DNA]</scope>
    <source>
        <strain evidence="3">CCUG 59778</strain>
    </source>
</reference>
<dbReference type="Proteomes" id="UP001595817">
    <property type="component" value="Unassembled WGS sequence"/>
</dbReference>
<evidence type="ECO:0000256" key="1">
    <source>
        <dbReference type="SAM" id="Phobius"/>
    </source>
</evidence>
<evidence type="ECO:0000313" key="2">
    <source>
        <dbReference type="EMBL" id="MFC4410056.1"/>
    </source>
</evidence>
<evidence type="ECO:0000313" key="3">
    <source>
        <dbReference type="Proteomes" id="UP001595817"/>
    </source>
</evidence>
<accession>A0ABV8X298</accession>
<sequence>MKDLEREYPALKRDRIQRETKTRNRKYLIILIGAALGILVRVLFFF</sequence>
<keyword evidence="3" id="KW-1185">Reference proteome</keyword>
<feature type="transmembrane region" description="Helical" evidence="1">
    <location>
        <begin position="27"/>
        <end position="45"/>
    </location>
</feature>
<dbReference type="RefSeq" id="WP_378153472.1">
    <property type="nucleotide sequence ID" value="NZ_JBHSEC010000007.1"/>
</dbReference>
<name>A0ABV8X298_9LACT</name>
<organism evidence="2 3">
    <name type="scientific">Chungangia koreensis</name>
    <dbReference type="NCBI Taxonomy" id="752657"/>
    <lineage>
        <taxon>Bacteria</taxon>
        <taxon>Bacillati</taxon>
        <taxon>Bacillota</taxon>
        <taxon>Bacilli</taxon>
        <taxon>Lactobacillales</taxon>
        <taxon>Chungangia</taxon>
    </lineage>
</organism>